<dbReference type="PANTHER" id="PTHR34580:SF1">
    <property type="entry name" value="PROTEIN PAFC"/>
    <property type="match status" value="1"/>
</dbReference>
<dbReference type="EMBL" id="CP002637">
    <property type="protein sequence ID" value="AEB99930.1"/>
    <property type="molecule type" value="Genomic_DNA"/>
</dbReference>
<dbReference type="Proteomes" id="UP000003505">
    <property type="component" value="Unassembled WGS sequence"/>
</dbReference>
<dbReference type="Pfam" id="PF25583">
    <property type="entry name" value="WCX"/>
    <property type="match status" value="1"/>
</dbReference>
<dbReference type="EMBL" id="ACKP02000006">
    <property type="protein sequence ID" value="EEX78344.1"/>
    <property type="molecule type" value="Genomic_DNA"/>
</dbReference>
<dbReference type="AlphaFoldDB" id="C9LS26"/>
<evidence type="ECO:0000313" key="6">
    <source>
        <dbReference type="Proteomes" id="UP000011124"/>
    </source>
</evidence>
<dbReference type="KEGG" id="ssg:Selsp_0969"/>
<proteinExistence type="predicted"/>
<evidence type="ECO:0000313" key="4">
    <source>
        <dbReference type="EMBL" id="EEX78344.1"/>
    </source>
</evidence>
<dbReference type="STRING" id="546271.Selsp_0969"/>
<reference evidence="4 5" key="1">
    <citation type="submission" date="2009-09" db="EMBL/GenBank/DDBJ databases">
        <authorList>
            <person name="Weinstock G."/>
            <person name="Sodergren E."/>
            <person name="Clifton S."/>
            <person name="Fulton L."/>
            <person name="Fulton B."/>
            <person name="Courtney L."/>
            <person name="Fronick C."/>
            <person name="Harrison M."/>
            <person name="Strong C."/>
            <person name="Farmer C."/>
            <person name="Delahaunty K."/>
            <person name="Markovic C."/>
            <person name="Hall O."/>
            <person name="Minx P."/>
            <person name="Tomlinson C."/>
            <person name="Mitreva M."/>
            <person name="Nelson J."/>
            <person name="Hou S."/>
            <person name="Wollam A."/>
            <person name="Pepin K.H."/>
            <person name="Johnson M."/>
            <person name="Bhonagiri V."/>
            <person name="Nash W.E."/>
            <person name="Warren W."/>
            <person name="Chinwalla A."/>
            <person name="Mardis E.R."/>
            <person name="Wilson R.K."/>
        </authorList>
    </citation>
    <scope>NUCLEOTIDE SEQUENCE [LARGE SCALE GENOMIC DNA]</scope>
    <source>
        <strain evidence="4">ATCC 35185</strain>
        <strain evidence="5">ATCC 35185 / DSM 20758 / VPI D19B-28</strain>
    </source>
</reference>
<accession>C9LS26</accession>
<organism evidence="4 5">
    <name type="scientific">Selenomonas sputigena (strain ATCC 35185 / DSM 20758 / CCUG 44933 / VPI D19B-28)</name>
    <dbReference type="NCBI Taxonomy" id="546271"/>
    <lineage>
        <taxon>Bacteria</taxon>
        <taxon>Bacillati</taxon>
        <taxon>Bacillota</taxon>
        <taxon>Negativicutes</taxon>
        <taxon>Selenomonadales</taxon>
        <taxon>Selenomonadaceae</taxon>
        <taxon>Selenomonas</taxon>
    </lineage>
</organism>
<evidence type="ECO:0000313" key="3">
    <source>
        <dbReference type="EMBL" id="AEB99930.1"/>
    </source>
</evidence>
<dbReference type="InterPro" id="IPR051534">
    <property type="entry name" value="CBASS_pafABC_assoc_protein"/>
</dbReference>
<evidence type="ECO:0000259" key="2">
    <source>
        <dbReference type="Pfam" id="PF25583"/>
    </source>
</evidence>
<gene>
    <name evidence="3" type="ordered locus">Selsp_0969</name>
    <name evidence="4" type="ORF">SELSPUOL_00247</name>
</gene>
<sequence length="328" mass="38171">MYGANKKMLNLLILKVLQEHSDAEHRLMQGEIIRLLQLQYGIICDRRSVRSNIQSLQDMGYDIATHGGCWLVERDFDNAELRMLIDSVLFSKNLSGVQAKRLIEKLKGFGNRYFHAKVAHVSNLPELFHSDNKQVMVALDTLNDAIEEKKKVSFIYNCYGTDFKLHPRRDEPYIVNPYHMVANNGRYYLIGNYDKYDDLSHYRIDRITSVTILSEQVKPKKDVREFAGGWSLPKHMAEHIYMYSGDSVTVKFIADTDLMDELIDWFGRDFHIKKESENKMLVTLRCNERAMKYWALQYGGHIEIKEPQSLRETVKATVLDMAKKYGGE</sequence>
<dbReference type="InterPro" id="IPR026881">
    <property type="entry name" value="WYL_dom"/>
</dbReference>
<feature type="domain" description="WYL" evidence="1">
    <location>
        <begin position="138"/>
        <end position="212"/>
    </location>
</feature>
<dbReference type="Pfam" id="PF13280">
    <property type="entry name" value="WYL"/>
    <property type="match status" value="1"/>
</dbReference>
<dbReference type="eggNOG" id="COG2378">
    <property type="taxonomic scope" value="Bacteria"/>
</dbReference>
<dbReference type="PROSITE" id="PS52050">
    <property type="entry name" value="WYL"/>
    <property type="match status" value="1"/>
</dbReference>
<name>C9LS26_SELS3</name>
<dbReference type="PANTHER" id="PTHR34580">
    <property type="match status" value="1"/>
</dbReference>
<dbReference type="Proteomes" id="UP000011124">
    <property type="component" value="Chromosome"/>
</dbReference>
<dbReference type="OrthoDB" id="9772503at2"/>
<protein>
    <submittedName>
        <fullName evidence="4">Uncharacterized protein</fullName>
    </submittedName>
</protein>
<keyword evidence="6" id="KW-1185">Reference proteome</keyword>
<dbReference type="HOGENOM" id="CLU_053686_1_0_9"/>
<evidence type="ECO:0000259" key="1">
    <source>
        <dbReference type="Pfam" id="PF13280"/>
    </source>
</evidence>
<evidence type="ECO:0000313" key="5">
    <source>
        <dbReference type="Proteomes" id="UP000003505"/>
    </source>
</evidence>
<dbReference type="InterPro" id="IPR057727">
    <property type="entry name" value="WCX_dom"/>
</dbReference>
<feature type="domain" description="WCX" evidence="2">
    <location>
        <begin position="248"/>
        <end position="322"/>
    </location>
</feature>
<reference evidence="3 6" key="2">
    <citation type="submission" date="2011-04" db="EMBL/GenBank/DDBJ databases">
        <title>The complete genome of Selenomonas sputigena DSM 20758.</title>
        <authorList>
            <consortium name="US DOE Joint Genome Institute (JGI-PGF)"/>
            <person name="Lucas S."/>
            <person name="Copeland A."/>
            <person name="Lapidus A."/>
            <person name="Bruce D."/>
            <person name="Goodwin L."/>
            <person name="Pitluck S."/>
            <person name="Peters L."/>
            <person name="Kyrpides N."/>
            <person name="Mavromatis K."/>
            <person name="Ivanova N."/>
            <person name="Ovchinnikova G."/>
            <person name="Teshima H."/>
            <person name="Detter J.C."/>
            <person name="Tapia R."/>
            <person name="Han C."/>
            <person name="Land M."/>
            <person name="Hauser L."/>
            <person name="Markowitz V."/>
            <person name="Cheng J.-F."/>
            <person name="Hugenholtz P."/>
            <person name="Woyke T."/>
            <person name="Wu D."/>
            <person name="Gronow S."/>
            <person name="Wellnitz S."/>
            <person name="Schneider S."/>
            <person name="Klenk H.-P."/>
            <person name="Eisen J.A."/>
        </authorList>
    </citation>
    <scope>NUCLEOTIDE SEQUENCE [LARGE SCALE GENOMIC DNA]</scope>
    <source>
        <strain evidence="3">ATCC 35185</strain>
        <strain evidence="6">ATCC 35185 / DSM 20758 / VPI D19B-28</strain>
    </source>
</reference>
<dbReference type="RefSeq" id="WP_006190909.1">
    <property type="nucleotide sequence ID" value="NC_015437.1"/>
</dbReference>